<keyword evidence="2" id="KW-1185">Reference proteome</keyword>
<accession>A0A4U5PJ73</accession>
<proteinExistence type="predicted"/>
<dbReference type="AlphaFoldDB" id="A0A4U5PJ73"/>
<dbReference type="EMBL" id="AZBU02000002">
    <property type="protein sequence ID" value="TKR96699.1"/>
    <property type="molecule type" value="Genomic_DNA"/>
</dbReference>
<evidence type="ECO:0000313" key="1">
    <source>
        <dbReference type="EMBL" id="TKR96699.1"/>
    </source>
</evidence>
<organism evidence="1 2">
    <name type="scientific">Steinernema carpocapsae</name>
    <name type="common">Entomopathogenic nematode</name>
    <dbReference type="NCBI Taxonomy" id="34508"/>
    <lineage>
        <taxon>Eukaryota</taxon>
        <taxon>Metazoa</taxon>
        <taxon>Ecdysozoa</taxon>
        <taxon>Nematoda</taxon>
        <taxon>Chromadorea</taxon>
        <taxon>Rhabditida</taxon>
        <taxon>Tylenchina</taxon>
        <taxon>Panagrolaimomorpha</taxon>
        <taxon>Strongyloidoidea</taxon>
        <taxon>Steinernematidae</taxon>
        <taxon>Steinernema</taxon>
    </lineage>
</organism>
<protein>
    <submittedName>
        <fullName evidence="1">Uncharacterized protein</fullName>
    </submittedName>
</protein>
<evidence type="ECO:0000313" key="2">
    <source>
        <dbReference type="Proteomes" id="UP000298663"/>
    </source>
</evidence>
<sequence length="84" mass="9663">MRLSLADVLRGEQDNDDFRTISLSKKIFVLRFHLGFLVRTIVQRPHFLQEPLARLQFQVLLSGYNVRPKETGTMSTIVATELSC</sequence>
<reference evidence="1 2" key="2">
    <citation type="journal article" date="2019" name="G3 (Bethesda)">
        <title>Hybrid Assembly of the Genome of the Entomopathogenic Nematode Steinernema carpocapsae Identifies the X-Chromosome.</title>
        <authorList>
            <person name="Serra L."/>
            <person name="Macchietto M."/>
            <person name="Macias-Munoz A."/>
            <person name="McGill C.J."/>
            <person name="Rodriguez I.M."/>
            <person name="Rodriguez B."/>
            <person name="Murad R."/>
            <person name="Mortazavi A."/>
        </authorList>
    </citation>
    <scope>NUCLEOTIDE SEQUENCE [LARGE SCALE GENOMIC DNA]</scope>
    <source>
        <strain evidence="1 2">ALL</strain>
    </source>
</reference>
<name>A0A4U5PJ73_STECR</name>
<dbReference type="Proteomes" id="UP000298663">
    <property type="component" value="Unassembled WGS sequence"/>
</dbReference>
<reference evidence="1 2" key="1">
    <citation type="journal article" date="2015" name="Genome Biol.">
        <title>Comparative genomics of Steinernema reveals deeply conserved gene regulatory networks.</title>
        <authorList>
            <person name="Dillman A.R."/>
            <person name="Macchietto M."/>
            <person name="Porter C.F."/>
            <person name="Rogers A."/>
            <person name="Williams B."/>
            <person name="Antoshechkin I."/>
            <person name="Lee M.M."/>
            <person name="Goodwin Z."/>
            <person name="Lu X."/>
            <person name="Lewis E.E."/>
            <person name="Goodrich-Blair H."/>
            <person name="Stock S.P."/>
            <person name="Adams B.J."/>
            <person name="Sternberg P.W."/>
            <person name="Mortazavi A."/>
        </authorList>
    </citation>
    <scope>NUCLEOTIDE SEQUENCE [LARGE SCALE GENOMIC DNA]</scope>
    <source>
        <strain evidence="1 2">ALL</strain>
    </source>
</reference>
<gene>
    <name evidence="1" type="ORF">L596_010682</name>
</gene>
<comment type="caution">
    <text evidence="1">The sequence shown here is derived from an EMBL/GenBank/DDBJ whole genome shotgun (WGS) entry which is preliminary data.</text>
</comment>